<keyword evidence="6" id="KW-0175">Coiled coil</keyword>
<proteinExistence type="predicted"/>
<dbReference type="GO" id="GO:0046983">
    <property type="term" value="F:protein dimerization activity"/>
    <property type="evidence" value="ECO:0007669"/>
    <property type="project" value="InterPro"/>
</dbReference>
<dbReference type="Pfam" id="PF23174">
    <property type="entry name" value="bHLH_ILI"/>
    <property type="match status" value="1"/>
</dbReference>
<evidence type="ECO:0000256" key="5">
    <source>
        <dbReference type="ARBA" id="ARBA00023242"/>
    </source>
</evidence>
<evidence type="ECO:0000256" key="4">
    <source>
        <dbReference type="ARBA" id="ARBA00023163"/>
    </source>
</evidence>
<dbReference type="GO" id="GO:0005634">
    <property type="term" value="C:nucleus"/>
    <property type="evidence" value="ECO:0007669"/>
    <property type="project" value="UniProtKB-SubCell"/>
</dbReference>
<dbReference type="GO" id="GO:0006355">
    <property type="term" value="P:regulation of DNA-templated transcription"/>
    <property type="evidence" value="ECO:0007669"/>
    <property type="project" value="InterPro"/>
</dbReference>
<protein>
    <submittedName>
        <fullName evidence="7">Uncharacterized protein</fullName>
    </submittedName>
</protein>
<dbReference type="GO" id="GO:0040008">
    <property type="term" value="P:regulation of growth"/>
    <property type="evidence" value="ECO:0007669"/>
    <property type="project" value="InterPro"/>
</dbReference>
<evidence type="ECO:0000256" key="6">
    <source>
        <dbReference type="SAM" id="Coils"/>
    </source>
</evidence>
<evidence type="ECO:0000313" key="8">
    <source>
        <dbReference type="Proteomes" id="UP000467840"/>
    </source>
</evidence>
<evidence type="ECO:0000256" key="2">
    <source>
        <dbReference type="ARBA" id="ARBA00022604"/>
    </source>
</evidence>
<dbReference type="Proteomes" id="UP000467840">
    <property type="component" value="Chromosome 17"/>
</dbReference>
<organism evidence="7 8">
    <name type="scientific">Hevea brasiliensis</name>
    <name type="common">Para rubber tree</name>
    <name type="synonym">Siphonia brasiliensis</name>
    <dbReference type="NCBI Taxonomy" id="3981"/>
    <lineage>
        <taxon>Eukaryota</taxon>
        <taxon>Viridiplantae</taxon>
        <taxon>Streptophyta</taxon>
        <taxon>Embryophyta</taxon>
        <taxon>Tracheophyta</taxon>
        <taxon>Spermatophyta</taxon>
        <taxon>Magnoliopsida</taxon>
        <taxon>eudicotyledons</taxon>
        <taxon>Gunneridae</taxon>
        <taxon>Pentapetalae</taxon>
        <taxon>rosids</taxon>
        <taxon>fabids</taxon>
        <taxon>Malpighiales</taxon>
        <taxon>Euphorbiaceae</taxon>
        <taxon>Crotonoideae</taxon>
        <taxon>Micrandreae</taxon>
        <taxon>Hevea</taxon>
    </lineage>
</organism>
<comment type="subcellular location">
    <subcellularLocation>
        <location evidence="1">Nucleus</location>
    </subcellularLocation>
</comment>
<keyword evidence="8" id="KW-1185">Reference proteome</keyword>
<dbReference type="PANTHER" id="PTHR38546:SF6">
    <property type="entry name" value="TRANSCRIPTION FACTOR PRE3-LIKE"/>
    <property type="match status" value="1"/>
</dbReference>
<dbReference type="Gene3D" id="4.10.280.10">
    <property type="entry name" value="Helix-loop-helix DNA-binding domain"/>
    <property type="match status" value="1"/>
</dbReference>
<name>A0A6A6M843_HEVBR</name>
<comment type="caution">
    <text evidence="7">The sequence shown here is derived from an EMBL/GenBank/DDBJ whole genome shotgun (WGS) entry which is preliminary data.</text>
</comment>
<feature type="coiled-coil region" evidence="6">
    <location>
        <begin position="45"/>
        <end position="72"/>
    </location>
</feature>
<keyword evidence="4" id="KW-0804">Transcription</keyword>
<dbReference type="InterPro" id="IPR036638">
    <property type="entry name" value="HLH_DNA-bd_sf"/>
</dbReference>
<dbReference type="InterPro" id="IPR044293">
    <property type="entry name" value="PRE"/>
</dbReference>
<dbReference type="PANTHER" id="PTHR38546">
    <property type="entry name" value="DNA BINDING PROTEIN"/>
    <property type="match status" value="1"/>
</dbReference>
<gene>
    <name evidence="7" type="ORF">GH714_013287</name>
</gene>
<dbReference type="SUPFAM" id="SSF47459">
    <property type="entry name" value="HLH, helix-loop-helix DNA-binding domain"/>
    <property type="match status" value="1"/>
</dbReference>
<accession>A0A6A6M843</accession>
<keyword evidence="2" id="KW-0341">Growth regulation</keyword>
<evidence type="ECO:0000256" key="1">
    <source>
        <dbReference type="ARBA" id="ARBA00004123"/>
    </source>
</evidence>
<dbReference type="EMBL" id="JAAGAX010000007">
    <property type="protein sequence ID" value="KAF2308698.1"/>
    <property type="molecule type" value="Genomic_DNA"/>
</dbReference>
<keyword evidence="5" id="KW-0539">Nucleus</keyword>
<keyword evidence="3" id="KW-0805">Transcription regulation</keyword>
<dbReference type="AlphaFoldDB" id="A0A6A6M843"/>
<sequence>MSGRRRSKPDHQEHEIEALILHLQPLLSAGLLQSNASKESRVQILEKTCNHIKRLQGEIDELSKRISELMTSSSDTIPRKLQHLLHQ</sequence>
<evidence type="ECO:0000313" key="7">
    <source>
        <dbReference type="EMBL" id="KAF2308698.1"/>
    </source>
</evidence>
<reference evidence="7 8" key="1">
    <citation type="journal article" date="2020" name="Mol. Plant">
        <title>The Chromosome-Based Rubber Tree Genome Provides New Insights into Spurge Genome Evolution and Rubber Biosynthesis.</title>
        <authorList>
            <person name="Liu J."/>
            <person name="Shi C."/>
            <person name="Shi C.C."/>
            <person name="Li W."/>
            <person name="Zhang Q.J."/>
            <person name="Zhang Y."/>
            <person name="Li K."/>
            <person name="Lu H.F."/>
            <person name="Shi C."/>
            <person name="Zhu S.T."/>
            <person name="Xiao Z.Y."/>
            <person name="Nan H."/>
            <person name="Yue Y."/>
            <person name="Zhu X.G."/>
            <person name="Wu Y."/>
            <person name="Hong X.N."/>
            <person name="Fan G.Y."/>
            <person name="Tong Y."/>
            <person name="Zhang D."/>
            <person name="Mao C.L."/>
            <person name="Liu Y.L."/>
            <person name="Hao S.J."/>
            <person name="Liu W.Q."/>
            <person name="Lv M.Q."/>
            <person name="Zhang H.B."/>
            <person name="Liu Y."/>
            <person name="Hu-Tang G.R."/>
            <person name="Wang J.P."/>
            <person name="Wang J.H."/>
            <person name="Sun Y.H."/>
            <person name="Ni S.B."/>
            <person name="Chen W.B."/>
            <person name="Zhang X.C."/>
            <person name="Jiao Y.N."/>
            <person name="Eichler E.E."/>
            <person name="Li G.H."/>
            <person name="Liu X."/>
            <person name="Gao L.Z."/>
        </authorList>
    </citation>
    <scope>NUCLEOTIDE SEQUENCE [LARGE SCALE GENOMIC DNA]</scope>
    <source>
        <strain evidence="8">cv. GT1</strain>
        <tissue evidence="7">Leaf</tissue>
    </source>
</reference>
<evidence type="ECO:0000256" key="3">
    <source>
        <dbReference type="ARBA" id="ARBA00023015"/>
    </source>
</evidence>
<dbReference type="InterPro" id="IPR044172">
    <property type="entry name" value="ILI2-like"/>
</dbReference>